<feature type="compositionally biased region" description="Low complexity" evidence="1">
    <location>
        <begin position="319"/>
        <end position="341"/>
    </location>
</feature>
<dbReference type="GO" id="GO:0006325">
    <property type="term" value="P:chromatin organization"/>
    <property type="evidence" value="ECO:0007669"/>
    <property type="project" value="InterPro"/>
</dbReference>
<sequence length="673" mass="73294">MTYQPRATRTRTPKQVKRYEDPSAQELVQGGGETSKSRKGTKGQVDIPQGHGVSLRSIPAFEKFIAKKDTSPDLLHSLHRILYGRPGAKNKFKQNLRAFCGFAQDALAEIDPAEWYNTAEEPTEPAQAVLASPEYQTLHTKLEKWTISNLSNLMHAFDLSSANTKESRVSILARFLMKPTVITKGGKSKTSRKKSTVAPTPHQPRNKPTTTPSRKRKLDEASSKDIVESEAPQKAPHQVPSPKVSSPEKPAVTENERMTPSPAVEPSHVEEKVERREEPHTPPTENVIEREPVTVEELSRGDTVGETLTYHGMDESPFTPTAAEATATEILPSPVVESPSSTTKEREPSPPSKRVKVNEEASEAGEVTDTLAEPTESFDIQEMDVDVVTGGDTVPQEPIVPSSMEYTETRPEGTVTEATTLPSFEEKTESMADESAIPTFTQPEETYLQETTTEDVSPPPFEQPTETYKEESVSTMGTFTPEPVPIKAYNSPPVKDSAPSSQPAKSSTTSSVGVNESIITTPSVSSSVAEKRGSEGLTNILATYSSTSSSNVTDDHSHTPRTNPLSVPFGLPARPKEETTVGFEFTPRYNPSFSRQPLPVESPTPADGTSTHYTSDDEASAAQSTPQHNYGGLFGSQNNRPSSGDKSQFTGSRLPGFESPLRDSSDHGSPRIY</sequence>
<dbReference type="GO" id="GO:0003677">
    <property type="term" value="F:DNA binding"/>
    <property type="evidence" value="ECO:0007669"/>
    <property type="project" value="InterPro"/>
</dbReference>
<dbReference type="PANTHER" id="PTHR13468">
    <property type="entry name" value="DEK PROTEIN"/>
    <property type="match status" value="1"/>
</dbReference>
<comment type="caution">
    <text evidence="2">The sequence shown here is derived from an EMBL/GenBank/DDBJ whole genome shotgun (WGS) entry which is preliminary data.</text>
</comment>
<feature type="compositionally biased region" description="Basic residues" evidence="1">
    <location>
        <begin position="186"/>
        <end position="195"/>
    </location>
</feature>
<accession>A0A9W8AXX6</accession>
<reference evidence="2" key="1">
    <citation type="submission" date="2022-07" db="EMBL/GenBank/DDBJ databases">
        <title>Phylogenomic reconstructions and comparative analyses of Kickxellomycotina fungi.</title>
        <authorList>
            <person name="Reynolds N.K."/>
            <person name="Stajich J.E."/>
            <person name="Barry K."/>
            <person name="Grigoriev I.V."/>
            <person name="Crous P."/>
            <person name="Smith M.E."/>
        </authorList>
    </citation>
    <scope>NUCLEOTIDE SEQUENCE</scope>
    <source>
        <strain evidence="2">RSA 1196</strain>
    </source>
</reference>
<evidence type="ECO:0000313" key="2">
    <source>
        <dbReference type="EMBL" id="KAJ1969398.1"/>
    </source>
</evidence>
<feature type="compositionally biased region" description="Basic and acidic residues" evidence="1">
    <location>
        <begin position="217"/>
        <end position="227"/>
    </location>
</feature>
<feature type="region of interest" description="Disordered" evidence="1">
    <location>
        <begin position="448"/>
        <end position="673"/>
    </location>
</feature>
<keyword evidence="3" id="KW-1185">Reference proteome</keyword>
<feature type="region of interest" description="Disordered" evidence="1">
    <location>
        <begin position="1"/>
        <end position="51"/>
    </location>
</feature>
<dbReference type="Proteomes" id="UP001150925">
    <property type="component" value="Unassembled WGS sequence"/>
</dbReference>
<feature type="compositionally biased region" description="Low complexity" evidence="1">
    <location>
        <begin position="497"/>
        <end position="528"/>
    </location>
</feature>
<dbReference type="GO" id="GO:0005634">
    <property type="term" value="C:nucleus"/>
    <property type="evidence" value="ECO:0007669"/>
    <property type="project" value="TreeGrafter"/>
</dbReference>
<dbReference type="PANTHER" id="PTHR13468:SF1">
    <property type="entry name" value="PROTEIN DEK"/>
    <property type="match status" value="1"/>
</dbReference>
<dbReference type="GO" id="GO:0042393">
    <property type="term" value="F:histone binding"/>
    <property type="evidence" value="ECO:0007669"/>
    <property type="project" value="TreeGrafter"/>
</dbReference>
<dbReference type="GO" id="GO:2000779">
    <property type="term" value="P:regulation of double-strand break repair"/>
    <property type="evidence" value="ECO:0007669"/>
    <property type="project" value="TreeGrafter"/>
</dbReference>
<dbReference type="AlphaFoldDB" id="A0A9W8AXX6"/>
<feature type="compositionally biased region" description="Basic and acidic residues" evidence="1">
    <location>
        <begin position="267"/>
        <end position="280"/>
    </location>
</feature>
<dbReference type="InterPro" id="IPR044198">
    <property type="entry name" value="DEK"/>
</dbReference>
<dbReference type="OrthoDB" id="10248551at2759"/>
<organism evidence="2 3">
    <name type="scientific">Dispira parvispora</name>
    <dbReference type="NCBI Taxonomy" id="1520584"/>
    <lineage>
        <taxon>Eukaryota</taxon>
        <taxon>Fungi</taxon>
        <taxon>Fungi incertae sedis</taxon>
        <taxon>Zoopagomycota</taxon>
        <taxon>Kickxellomycotina</taxon>
        <taxon>Dimargaritomycetes</taxon>
        <taxon>Dimargaritales</taxon>
        <taxon>Dimargaritaceae</taxon>
        <taxon>Dispira</taxon>
    </lineage>
</organism>
<evidence type="ECO:0000256" key="1">
    <source>
        <dbReference type="SAM" id="MobiDB-lite"/>
    </source>
</evidence>
<evidence type="ECO:0000313" key="3">
    <source>
        <dbReference type="Proteomes" id="UP001150925"/>
    </source>
</evidence>
<name>A0A9W8AXX6_9FUNG</name>
<gene>
    <name evidence="2" type="ORF">IWQ62_000651</name>
</gene>
<feature type="compositionally biased region" description="Polar residues" evidence="1">
    <location>
        <begin position="536"/>
        <end position="552"/>
    </location>
</feature>
<feature type="compositionally biased region" description="Polar residues" evidence="1">
    <location>
        <begin position="635"/>
        <end position="651"/>
    </location>
</feature>
<feature type="region of interest" description="Disordered" evidence="1">
    <location>
        <begin position="183"/>
        <end position="421"/>
    </location>
</feature>
<feature type="compositionally biased region" description="Basic and acidic residues" evidence="1">
    <location>
        <begin position="660"/>
        <end position="673"/>
    </location>
</feature>
<proteinExistence type="predicted"/>
<dbReference type="EMBL" id="JANBPY010000063">
    <property type="protein sequence ID" value="KAJ1969398.1"/>
    <property type="molecule type" value="Genomic_DNA"/>
</dbReference>
<protein>
    <submittedName>
        <fullName evidence="2">Uncharacterized protein</fullName>
    </submittedName>
</protein>
<feature type="compositionally biased region" description="Basic and acidic residues" evidence="1">
    <location>
        <begin position="287"/>
        <end position="300"/>
    </location>
</feature>
<feature type="compositionally biased region" description="Low complexity" evidence="1">
    <location>
        <begin position="240"/>
        <end position="250"/>
    </location>
</feature>